<gene>
    <name evidence="2" type="primary">Ervv2_5</name>
    <name evidence="2" type="ORF">PSOCRE_R15506</name>
</gene>
<sequence>TKFHYFVRCFIPQLGVSELEKAIINISARLVVVENETMDVFSALQEEISQVAKIATQNRTALGMLLASQGGACMVVNTSCCVYVDQSGRIATGLK</sequence>
<protein>
    <submittedName>
        <fullName evidence="2">ERVV2 protein</fullName>
    </submittedName>
</protein>
<dbReference type="EMBL" id="VWZZ01007449">
    <property type="protein sequence ID" value="NXJ01398.1"/>
    <property type="molecule type" value="Genomic_DNA"/>
</dbReference>
<dbReference type="Gene3D" id="1.10.287.210">
    <property type="match status" value="1"/>
</dbReference>
<evidence type="ECO:0000256" key="1">
    <source>
        <dbReference type="ARBA" id="ARBA00023157"/>
    </source>
</evidence>
<dbReference type="PANTHER" id="PTHR10424:SF73">
    <property type="entry name" value="ENDOGENOUS RETROVIRUS GROUP FC1 ENV POLYPROTEIN-RELATED"/>
    <property type="match status" value="1"/>
</dbReference>
<dbReference type="PANTHER" id="PTHR10424">
    <property type="entry name" value="VIRAL ENVELOPE PROTEIN"/>
    <property type="match status" value="1"/>
</dbReference>
<dbReference type="AlphaFoldDB" id="A0A7K9XVV4"/>
<dbReference type="Proteomes" id="UP000587472">
    <property type="component" value="Unassembled WGS sequence"/>
</dbReference>
<keyword evidence="3" id="KW-1185">Reference proteome</keyword>
<reference evidence="2 3" key="1">
    <citation type="submission" date="2019-09" db="EMBL/GenBank/DDBJ databases">
        <title>Bird 10,000 Genomes (B10K) Project - Family phase.</title>
        <authorList>
            <person name="Zhang G."/>
        </authorList>
    </citation>
    <scope>NUCLEOTIDE SEQUENCE [LARGE SCALE GENOMIC DNA]</scope>
    <source>
        <strain evidence="2">B10K-DU-001-60</strain>
        <tissue evidence="2">Muscle</tissue>
    </source>
</reference>
<feature type="non-terminal residue" evidence="2">
    <location>
        <position position="1"/>
    </location>
</feature>
<dbReference type="InterPro" id="IPR018154">
    <property type="entry name" value="TLV/ENV_coat_polyprotein"/>
</dbReference>
<accession>A0A7K9XVV4</accession>
<evidence type="ECO:0000313" key="2">
    <source>
        <dbReference type="EMBL" id="NXJ01398.1"/>
    </source>
</evidence>
<feature type="non-terminal residue" evidence="2">
    <location>
        <position position="95"/>
    </location>
</feature>
<dbReference type="Pfam" id="PF00429">
    <property type="entry name" value="TLV_coat"/>
    <property type="match status" value="1"/>
</dbReference>
<keyword evidence="1" id="KW-1015">Disulfide bond</keyword>
<organism evidence="2 3">
    <name type="scientific">Psophia crepitans</name>
    <name type="common">common trumpeter</name>
    <dbReference type="NCBI Taxonomy" id="54359"/>
    <lineage>
        <taxon>Eukaryota</taxon>
        <taxon>Metazoa</taxon>
        <taxon>Chordata</taxon>
        <taxon>Craniata</taxon>
        <taxon>Vertebrata</taxon>
        <taxon>Euteleostomi</taxon>
        <taxon>Archelosauria</taxon>
        <taxon>Archosauria</taxon>
        <taxon>Dinosauria</taxon>
        <taxon>Saurischia</taxon>
        <taxon>Theropoda</taxon>
        <taxon>Coelurosauria</taxon>
        <taxon>Aves</taxon>
        <taxon>Neognathae</taxon>
        <taxon>Neoaves</taxon>
        <taxon>Gruiformes</taxon>
        <taxon>Psophiidae</taxon>
        <taxon>Psophia</taxon>
    </lineage>
</organism>
<name>A0A7K9XVV4_9GRUI</name>
<dbReference type="SUPFAM" id="SSF58069">
    <property type="entry name" value="Virus ectodomain"/>
    <property type="match status" value="1"/>
</dbReference>
<comment type="caution">
    <text evidence="2">The sequence shown here is derived from an EMBL/GenBank/DDBJ whole genome shotgun (WGS) entry which is preliminary data.</text>
</comment>
<proteinExistence type="predicted"/>
<evidence type="ECO:0000313" key="3">
    <source>
        <dbReference type="Proteomes" id="UP000587472"/>
    </source>
</evidence>